<sequence length="551" mass="65451">MRNHANSNKTKKLNKILRKPSKFSNKKRKTLKNNIGGGFSWKPFGRVPQVVKQVVKQPNKEISYPLHILQDINNTKTMNTTLTSFLKGNLAYKPNNEDLYVDFKIMMSNLLNEIFHNQVVSDTPFKNIMRLVSVAINSYYVNYLPNHRVAKNEIEIYESHKFGVVRSKNCIEYGLENDDVLKLETGLLEKIYKGNNFEGVIETKYYENSHQQFYINRDNESIQTKIKIPHVTPLSFKKTEEKEMLDLLQKKKNQYYNHQNALYSGDPNRYNPIYFLKFNRNIDYQRYMYPEMHIRFERHFDHINDNFEILTVNTNYNKPIELSKIFYMIDENEIKKLLRGQFYFHDRDIGVIYNKWPFPFLQYSEYYRCIEHTNPTNFPEILPILDDLFKIAIDVDQSGDNKKIYDRITAAIKIYYWICNACIHFNGDVQIAEIILNALIKYITNNSDIYIGNQTRYKPYLLCILEPDDEYFCEYFFSNCIVENDKENIIVLYNEYIKLNIATAHERICKKYKFKEKDCNRLSFTKEGKSTGPICKFVDDKCIPNPNTNTN</sequence>
<dbReference type="EMBL" id="MN739757">
    <property type="protein sequence ID" value="QHT25168.1"/>
    <property type="molecule type" value="Genomic_DNA"/>
</dbReference>
<organism evidence="1">
    <name type="scientific">viral metagenome</name>
    <dbReference type="NCBI Taxonomy" id="1070528"/>
    <lineage>
        <taxon>unclassified sequences</taxon>
        <taxon>metagenomes</taxon>
        <taxon>organismal metagenomes</taxon>
    </lineage>
</organism>
<accession>A0A6C0E8N7</accession>
<evidence type="ECO:0000313" key="1">
    <source>
        <dbReference type="EMBL" id="QHT25168.1"/>
    </source>
</evidence>
<proteinExistence type="predicted"/>
<reference evidence="1" key="1">
    <citation type="journal article" date="2020" name="Nature">
        <title>Giant virus diversity and host interactions through global metagenomics.</title>
        <authorList>
            <person name="Schulz F."/>
            <person name="Roux S."/>
            <person name="Paez-Espino D."/>
            <person name="Jungbluth S."/>
            <person name="Walsh D.A."/>
            <person name="Denef V.J."/>
            <person name="McMahon K.D."/>
            <person name="Konstantinidis K.T."/>
            <person name="Eloe-Fadrosh E.A."/>
            <person name="Kyrpides N.C."/>
            <person name="Woyke T."/>
        </authorList>
    </citation>
    <scope>NUCLEOTIDE SEQUENCE</scope>
    <source>
        <strain evidence="1">GVMAG-M-3300023179-150</strain>
    </source>
</reference>
<name>A0A6C0E8N7_9ZZZZ</name>
<dbReference type="Gene3D" id="1.10.3290.20">
    <property type="match status" value="1"/>
</dbReference>
<protein>
    <submittedName>
        <fullName evidence="1">Uncharacterized protein</fullName>
    </submittedName>
</protein>
<dbReference type="AlphaFoldDB" id="A0A6C0E8N7"/>